<keyword evidence="5" id="KW-0067">ATP-binding</keyword>
<dbReference type="GO" id="GO:0140359">
    <property type="term" value="F:ABC-type transporter activity"/>
    <property type="evidence" value="ECO:0007669"/>
    <property type="project" value="InterPro"/>
</dbReference>
<evidence type="ECO:0008006" key="13">
    <source>
        <dbReference type="Google" id="ProtNLM"/>
    </source>
</evidence>
<reference evidence="11 12" key="1">
    <citation type="submission" date="2017-06" db="EMBL/GenBank/DDBJ databases">
        <title>Herbaspirillum phytohormonus sp. nov., isolated from the root nodule of Robinia pseudoacacia in lead-zinc mine.</title>
        <authorList>
            <person name="Fan M."/>
            <person name="Lin Y."/>
        </authorList>
    </citation>
    <scope>NUCLEOTIDE SEQUENCE [LARGE SCALE GENOMIC DNA]</scope>
    <source>
        <strain evidence="11 12">HZ10</strain>
    </source>
</reference>
<dbReference type="GO" id="GO:0034040">
    <property type="term" value="F:ATPase-coupled lipid transmembrane transporter activity"/>
    <property type="evidence" value="ECO:0007669"/>
    <property type="project" value="TreeGrafter"/>
</dbReference>
<keyword evidence="2" id="KW-1003">Cell membrane</keyword>
<dbReference type="InterPro" id="IPR039421">
    <property type="entry name" value="Type_1_exporter"/>
</dbReference>
<dbReference type="GO" id="GO:0005524">
    <property type="term" value="F:ATP binding"/>
    <property type="evidence" value="ECO:0007669"/>
    <property type="project" value="UniProtKB-KW"/>
</dbReference>
<evidence type="ECO:0000313" key="12">
    <source>
        <dbReference type="Proteomes" id="UP000197596"/>
    </source>
</evidence>
<gene>
    <name evidence="11" type="ORF">CEJ42_19760</name>
</gene>
<evidence type="ECO:0000256" key="5">
    <source>
        <dbReference type="ARBA" id="ARBA00022840"/>
    </source>
</evidence>
<dbReference type="InterPro" id="IPR011527">
    <property type="entry name" value="ABC1_TM_dom"/>
</dbReference>
<dbReference type="GO" id="GO:0016887">
    <property type="term" value="F:ATP hydrolysis activity"/>
    <property type="evidence" value="ECO:0007669"/>
    <property type="project" value="InterPro"/>
</dbReference>
<dbReference type="InterPro" id="IPR036640">
    <property type="entry name" value="ABC1_TM_sf"/>
</dbReference>
<evidence type="ECO:0000259" key="9">
    <source>
        <dbReference type="PROSITE" id="PS50893"/>
    </source>
</evidence>
<feature type="transmembrane region" description="Helical" evidence="8">
    <location>
        <begin position="41"/>
        <end position="63"/>
    </location>
</feature>
<dbReference type="InterPro" id="IPR017871">
    <property type="entry name" value="ABC_transporter-like_CS"/>
</dbReference>
<evidence type="ECO:0000256" key="6">
    <source>
        <dbReference type="ARBA" id="ARBA00022989"/>
    </source>
</evidence>
<dbReference type="Gene3D" id="1.20.1560.10">
    <property type="entry name" value="ABC transporter type 1, transmembrane domain"/>
    <property type="match status" value="1"/>
</dbReference>
<evidence type="ECO:0000259" key="10">
    <source>
        <dbReference type="PROSITE" id="PS50929"/>
    </source>
</evidence>
<dbReference type="PANTHER" id="PTHR24221:SF654">
    <property type="entry name" value="ATP-BINDING CASSETTE SUB-FAMILY B MEMBER 6"/>
    <property type="match status" value="1"/>
</dbReference>
<dbReference type="InterPro" id="IPR003439">
    <property type="entry name" value="ABC_transporter-like_ATP-bd"/>
</dbReference>
<dbReference type="AlphaFoldDB" id="A0A246WLU2"/>
<dbReference type="SMART" id="SM00382">
    <property type="entry name" value="AAA"/>
    <property type="match status" value="1"/>
</dbReference>
<feature type="transmembrane region" description="Helical" evidence="8">
    <location>
        <begin position="172"/>
        <end position="190"/>
    </location>
</feature>
<feature type="transmembrane region" description="Helical" evidence="8">
    <location>
        <begin position="96"/>
        <end position="122"/>
    </location>
</feature>
<evidence type="ECO:0000256" key="3">
    <source>
        <dbReference type="ARBA" id="ARBA00022692"/>
    </source>
</evidence>
<evidence type="ECO:0000313" key="11">
    <source>
        <dbReference type="EMBL" id="OWY27294.1"/>
    </source>
</evidence>
<dbReference type="InterPro" id="IPR027417">
    <property type="entry name" value="P-loop_NTPase"/>
</dbReference>
<protein>
    <recommendedName>
        <fullName evidence="13">ABC transporter ATP-binding protein</fullName>
    </recommendedName>
</protein>
<dbReference type="EMBL" id="NJGU01000011">
    <property type="protein sequence ID" value="OWY27294.1"/>
    <property type="molecule type" value="Genomic_DNA"/>
</dbReference>
<evidence type="ECO:0000256" key="2">
    <source>
        <dbReference type="ARBA" id="ARBA00022475"/>
    </source>
</evidence>
<dbReference type="GO" id="GO:0005886">
    <property type="term" value="C:plasma membrane"/>
    <property type="evidence" value="ECO:0007669"/>
    <property type="project" value="UniProtKB-SubCell"/>
</dbReference>
<dbReference type="Proteomes" id="UP000197596">
    <property type="component" value="Unassembled WGS sequence"/>
</dbReference>
<sequence>MQCRCTGLYPESSSLMNSALASIAGQIVRYTSFVAKNFRTFYAVLALTALVLVLEYLATSLMIPMAPGQITTNSPIIQAWGRVAAQLGLESTSRTWLWLFFIVMMARLVFGYALAVLTTWLGKCVHRTLSGKIFGHILLAEPMARVYTRSVGHYITMAGDDTFKSGTIISSLLQSAVGFLTALVGMVVLYQFSPQVFVGVLLFLIVSMAVITFLMRRIIRINNRTVNLSRELGTTFVEALNSLRSIRSLHGERFVMSAYAGQIFSYIRMLVEMDAIKSGVKAFPAIVLLLLAAIVLRPGTSVAMSDTALFAGTIIIIRVFASLGQMVTAGSQLLTDVRAVKDIDALVAVMQENVADAEMLPPVSVRTIDLMQVSFGYGDRRHLLSNVSFRFEAGRTYAIVGPSGAGKSTLADILLGLSLPDSGAVSVNDGRASLVTARAHFMLVEQQPKIFSTSVRENLLLGMDESDELLYAALESVNLDDMIKELPQGLATRLTYLGENFSGGQRQRLGIARALVRQPDVLILDEATSALDPSTRVDVVAKLRARMRDGIIIFITHDPEIAALADEVLPIGEPLPAMPPPTSRPL</sequence>
<dbReference type="SUPFAM" id="SSF52540">
    <property type="entry name" value="P-loop containing nucleoside triphosphate hydrolases"/>
    <property type="match status" value="1"/>
</dbReference>
<proteinExistence type="predicted"/>
<feature type="transmembrane region" description="Helical" evidence="8">
    <location>
        <begin position="278"/>
        <end position="296"/>
    </location>
</feature>
<dbReference type="InterPro" id="IPR003593">
    <property type="entry name" value="AAA+_ATPase"/>
</dbReference>
<dbReference type="PANTHER" id="PTHR24221">
    <property type="entry name" value="ATP-BINDING CASSETTE SUB-FAMILY B"/>
    <property type="match status" value="1"/>
</dbReference>
<dbReference type="Pfam" id="PF00664">
    <property type="entry name" value="ABC_membrane"/>
    <property type="match status" value="1"/>
</dbReference>
<keyword evidence="7 8" id="KW-0472">Membrane</keyword>
<evidence type="ECO:0000256" key="4">
    <source>
        <dbReference type="ARBA" id="ARBA00022741"/>
    </source>
</evidence>
<comment type="subcellular location">
    <subcellularLocation>
        <location evidence="1">Cell membrane</location>
        <topology evidence="1">Multi-pass membrane protein</topology>
    </subcellularLocation>
</comment>
<dbReference type="PROSITE" id="PS00211">
    <property type="entry name" value="ABC_TRANSPORTER_1"/>
    <property type="match status" value="1"/>
</dbReference>
<evidence type="ECO:0000256" key="1">
    <source>
        <dbReference type="ARBA" id="ARBA00004651"/>
    </source>
</evidence>
<accession>A0A246WLU2</accession>
<evidence type="ECO:0000256" key="7">
    <source>
        <dbReference type="ARBA" id="ARBA00023136"/>
    </source>
</evidence>
<dbReference type="Pfam" id="PF00005">
    <property type="entry name" value="ABC_tran"/>
    <property type="match status" value="1"/>
</dbReference>
<dbReference type="CDD" id="cd03228">
    <property type="entry name" value="ABCC_MRP_Like"/>
    <property type="match status" value="1"/>
</dbReference>
<feature type="domain" description="ABC transporter" evidence="9">
    <location>
        <begin position="365"/>
        <end position="585"/>
    </location>
</feature>
<keyword evidence="6 8" id="KW-1133">Transmembrane helix</keyword>
<dbReference type="PROSITE" id="PS50929">
    <property type="entry name" value="ABC_TM1F"/>
    <property type="match status" value="1"/>
</dbReference>
<keyword evidence="3 8" id="KW-0812">Transmembrane</keyword>
<dbReference type="SUPFAM" id="SSF90123">
    <property type="entry name" value="ABC transporter transmembrane region"/>
    <property type="match status" value="1"/>
</dbReference>
<evidence type="ECO:0000256" key="8">
    <source>
        <dbReference type="SAM" id="Phobius"/>
    </source>
</evidence>
<dbReference type="PROSITE" id="PS50893">
    <property type="entry name" value="ABC_TRANSPORTER_2"/>
    <property type="match status" value="1"/>
</dbReference>
<keyword evidence="4" id="KW-0547">Nucleotide-binding</keyword>
<organism evidence="11 12">
    <name type="scientific">Herbaspirillum robiniae</name>
    <dbReference type="NCBI Taxonomy" id="2014887"/>
    <lineage>
        <taxon>Bacteria</taxon>
        <taxon>Pseudomonadati</taxon>
        <taxon>Pseudomonadota</taxon>
        <taxon>Betaproteobacteria</taxon>
        <taxon>Burkholderiales</taxon>
        <taxon>Oxalobacteraceae</taxon>
        <taxon>Herbaspirillum</taxon>
    </lineage>
</organism>
<dbReference type="Gene3D" id="3.40.50.300">
    <property type="entry name" value="P-loop containing nucleotide triphosphate hydrolases"/>
    <property type="match status" value="1"/>
</dbReference>
<comment type="caution">
    <text evidence="11">The sequence shown here is derived from an EMBL/GenBank/DDBJ whole genome shotgun (WGS) entry which is preliminary data.</text>
</comment>
<feature type="transmembrane region" description="Helical" evidence="8">
    <location>
        <begin position="196"/>
        <end position="215"/>
    </location>
</feature>
<feature type="domain" description="ABC transmembrane type-1" evidence="10">
    <location>
        <begin position="96"/>
        <end position="339"/>
    </location>
</feature>
<name>A0A246WLU2_9BURK</name>